<dbReference type="InterPro" id="IPR011066">
    <property type="entry name" value="MscS_channel_C_sf"/>
</dbReference>
<name>A0A0E9N4Y9_9BACT</name>
<dbReference type="InterPro" id="IPR006685">
    <property type="entry name" value="MscS_channel_2nd"/>
</dbReference>
<dbReference type="SUPFAM" id="SSF50182">
    <property type="entry name" value="Sm-like ribonucleoproteins"/>
    <property type="match status" value="1"/>
</dbReference>
<keyword evidence="12" id="KW-1185">Reference proteome</keyword>
<feature type="domain" description="Mechanosensitive ion channel MscS C-terminal" evidence="10">
    <location>
        <begin position="735"/>
        <end position="812"/>
    </location>
</feature>
<dbReference type="AlphaFoldDB" id="A0A0E9N4Y9"/>
<keyword evidence="8" id="KW-0732">Signal</keyword>
<dbReference type="Pfam" id="PF21082">
    <property type="entry name" value="MS_channel_3rd"/>
    <property type="match status" value="1"/>
</dbReference>
<feature type="transmembrane region" description="Helical" evidence="7">
    <location>
        <begin position="394"/>
        <end position="413"/>
    </location>
</feature>
<feature type="transmembrane region" description="Helical" evidence="7">
    <location>
        <begin position="419"/>
        <end position="437"/>
    </location>
</feature>
<evidence type="ECO:0000259" key="9">
    <source>
        <dbReference type="Pfam" id="PF00924"/>
    </source>
</evidence>
<dbReference type="Gene3D" id="3.30.70.100">
    <property type="match status" value="1"/>
</dbReference>
<feature type="transmembrane region" description="Helical" evidence="7">
    <location>
        <begin position="300"/>
        <end position="318"/>
    </location>
</feature>
<dbReference type="PANTHER" id="PTHR30347:SF1">
    <property type="entry name" value="MECHANOSENSITIVE CHANNEL MSCK"/>
    <property type="match status" value="1"/>
</dbReference>
<comment type="similarity">
    <text evidence="2">Belongs to the MscS (TC 1.A.23) family.</text>
</comment>
<dbReference type="Proteomes" id="UP000033121">
    <property type="component" value="Unassembled WGS sequence"/>
</dbReference>
<evidence type="ECO:0000256" key="3">
    <source>
        <dbReference type="ARBA" id="ARBA00022475"/>
    </source>
</evidence>
<feature type="transmembrane region" description="Helical" evidence="7">
    <location>
        <begin position="339"/>
        <end position="358"/>
    </location>
</feature>
<dbReference type="InterPro" id="IPR023408">
    <property type="entry name" value="MscS_beta-dom_sf"/>
</dbReference>
<dbReference type="RefSeq" id="WP_052956041.1">
    <property type="nucleotide sequence ID" value="NZ_BBWV01000004.1"/>
</dbReference>
<evidence type="ECO:0000256" key="4">
    <source>
        <dbReference type="ARBA" id="ARBA00022692"/>
    </source>
</evidence>
<dbReference type="STRING" id="1220578.FPE01S_04_00090"/>
<evidence type="ECO:0000256" key="7">
    <source>
        <dbReference type="SAM" id="Phobius"/>
    </source>
</evidence>
<gene>
    <name evidence="11" type="ORF">FPE01S_04_00090</name>
</gene>
<dbReference type="GO" id="GO:0008381">
    <property type="term" value="F:mechanosensitive monoatomic ion channel activity"/>
    <property type="evidence" value="ECO:0007669"/>
    <property type="project" value="UniProtKB-ARBA"/>
</dbReference>
<organism evidence="11 12">
    <name type="scientific">Flavihumibacter petaseus NBRC 106054</name>
    <dbReference type="NCBI Taxonomy" id="1220578"/>
    <lineage>
        <taxon>Bacteria</taxon>
        <taxon>Pseudomonadati</taxon>
        <taxon>Bacteroidota</taxon>
        <taxon>Chitinophagia</taxon>
        <taxon>Chitinophagales</taxon>
        <taxon>Chitinophagaceae</taxon>
        <taxon>Flavihumibacter</taxon>
    </lineage>
</organism>
<keyword evidence="4 7" id="KW-0812">Transmembrane</keyword>
<comment type="caution">
    <text evidence="11">The sequence shown here is derived from an EMBL/GenBank/DDBJ whole genome shotgun (WGS) entry which is preliminary data.</text>
</comment>
<dbReference type="Gene3D" id="1.10.287.1260">
    <property type="match status" value="1"/>
</dbReference>
<feature type="transmembrane region" description="Helical" evidence="7">
    <location>
        <begin position="613"/>
        <end position="637"/>
    </location>
</feature>
<evidence type="ECO:0000256" key="5">
    <source>
        <dbReference type="ARBA" id="ARBA00022989"/>
    </source>
</evidence>
<dbReference type="Gene3D" id="2.30.30.60">
    <property type="match status" value="1"/>
</dbReference>
<dbReference type="GO" id="GO:0005886">
    <property type="term" value="C:plasma membrane"/>
    <property type="evidence" value="ECO:0007669"/>
    <property type="project" value="UniProtKB-SubCell"/>
</dbReference>
<protein>
    <submittedName>
        <fullName evidence="11">MscS family protein</fullName>
    </submittedName>
</protein>
<evidence type="ECO:0000313" key="12">
    <source>
        <dbReference type="Proteomes" id="UP000033121"/>
    </source>
</evidence>
<feature type="transmembrane region" description="Helical" evidence="7">
    <location>
        <begin position="532"/>
        <end position="552"/>
    </location>
</feature>
<reference evidence="11 12" key="1">
    <citation type="submission" date="2015-04" db="EMBL/GenBank/DDBJ databases">
        <title>Whole genome shotgun sequence of Flavihumibacter petaseus NBRC 106054.</title>
        <authorList>
            <person name="Miyazawa S."/>
            <person name="Hosoyama A."/>
            <person name="Hashimoto M."/>
            <person name="Noguchi M."/>
            <person name="Tsuchikane K."/>
            <person name="Ohji S."/>
            <person name="Yamazoe A."/>
            <person name="Ichikawa N."/>
            <person name="Kimura A."/>
            <person name="Fujita N."/>
        </authorList>
    </citation>
    <scope>NUCLEOTIDE SEQUENCE [LARGE SCALE GENOMIC DNA]</scope>
    <source>
        <strain evidence="11 12">NBRC 106054</strain>
    </source>
</reference>
<dbReference type="InterPro" id="IPR052702">
    <property type="entry name" value="MscS-like_channel"/>
</dbReference>
<keyword evidence="3" id="KW-1003">Cell membrane</keyword>
<evidence type="ECO:0000256" key="8">
    <source>
        <dbReference type="SAM" id="SignalP"/>
    </source>
</evidence>
<evidence type="ECO:0000313" key="11">
    <source>
        <dbReference type="EMBL" id="GAO44766.1"/>
    </source>
</evidence>
<feature type="transmembrane region" description="Helical" evidence="7">
    <location>
        <begin position="572"/>
        <end position="592"/>
    </location>
</feature>
<feature type="transmembrane region" description="Helical" evidence="7">
    <location>
        <begin position="364"/>
        <end position="382"/>
    </location>
</feature>
<keyword evidence="5 7" id="KW-1133">Transmembrane helix</keyword>
<dbReference type="InterPro" id="IPR011014">
    <property type="entry name" value="MscS_channel_TM-2"/>
</dbReference>
<dbReference type="SUPFAM" id="SSF82689">
    <property type="entry name" value="Mechanosensitive channel protein MscS (YggB), C-terminal domain"/>
    <property type="match status" value="1"/>
</dbReference>
<sequence length="822" mass="92674">MKYRLENNTHRRHLLLKFILPAIFNLFIQATAFSQEDTAGHKAVYDSVAANYNQAASKLFYSISQSGAIEEKKNIAEYNEDTLSTRQDEIIEEIKRLTLEAKSYLEKGLDTTGLSVELKKIEHWYEITSDGVFVKTGSVQTNRNLQTSYEILRELLTRTLARKSYVDDYYRKLVSLRNTIDSLYTKKVLYTLSTDSAVLMRYVNKLTVVSREIKPIDSSFKLALTNISDLQTTVNKFVNTLNASLEKIETFQEELSGNRFRREVNNLGGAIRHVRPFNEIIEMSLIKGGLALTFYVRNEISLISLLLLLVVLAALFLSSLKRRFESRAPENQNLQSHPVLRYPVLSAIVIILNLFQFIFPDPPFIFIALLWTISALALTILFRKFITGYWMRAWLVMFALFLLGNTVNLLLPASRPERWIILTLSIAGILAGLTLVLMGRRHQLKEKLVIGFIAFVVILQAVSVFANIYGRYNLSKTCMVSGFLNVVLAILFFWTIRLLNESILLAREVYNISGTKVFNINFDSDDSKAPSIFYVFLIIGWFVLFARNFYAFRLIADPIKNFISQKRTIGDFSITIGSVLQFFLILYLSGMISKIISFFASHNNDTVLQKAGIGSWLLLIRISIITIGLLLAFAVLGVPMDRLTIILSALGVGIGFGLQSLVNNLVSGLIISFEKPVNVGDVVEIGGQSGTVKSIGFRSSVIATGLGSDVIIPNGNVLNNNLVNWTRDNSSKSIDIIVSVAHGTDLQKVIQVLKQLPGQDDRVLKFPRPVVLIKDYKENTIDLQLQFWAKNIREWAAVKSDIILAMDSAFQAIHFRPGNHEI</sequence>
<feature type="domain" description="Mechanosensitive ion channel MscS" evidence="9">
    <location>
        <begin position="661"/>
        <end position="727"/>
    </location>
</feature>
<dbReference type="PANTHER" id="PTHR30347">
    <property type="entry name" value="POTASSIUM CHANNEL RELATED"/>
    <property type="match status" value="1"/>
</dbReference>
<feature type="transmembrane region" description="Helical" evidence="7">
    <location>
        <begin position="482"/>
        <end position="499"/>
    </location>
</feature>
<dbReference type="InterPro" id="IPR049278">
    <property type="entry name" value="MS_channel_C"/>
</dbReference>
<proteinExistence type="inferred from homology"/>
<dbReference type="InterPro" id="IPR010920">
    <property type="entry name" value="LSM_dom_sf"/>
</dbReference>
<dbReference type="Pfam" id="PF00924">
    <property type="entry name" value="MS_channel_2nd"/>
    <property type="match status" value="1"/>
</dbReference>
<keyword evidence="6 7" id="KW-0472">Membrane</keyword>
<feature type="transmembrane region" description="Helical" evidence="7">
    <location>
        <begin position="643"/>
        <end position="666"/>
    </location>
</feature>
<comment type="subcellular location">
    <subcellularLocation>
        <location evidence="1">Cell membrane</location>
        <topology evidence="1">Multi-pass membrane protein</topology>
    </subcellularLocation>
</comment>
<dbReference type="SUPFAM" id="SSF82861">
    <property type="entry name" value="Mechanosensitive channel protein MscS (YggB), transmembrane region"/>
    <property type="match status" value="1"/>
</dbReference>
<evidence type="ECO:0000256" key="6">
    <source>
        <dbReference type="ARBA" id="ARBA00023136"/>
    </source>
</evidence>
<feature type="transmembrane region" description="Helical" evidence="7">
    <location>
        <begin position="449"/>
        <end position="470"/>
    </location>
</feature>
<feature type="chain" id="PRO_5002430259" evidence="8">
    <location>
        <begin position="33"/>
        <end position="822"/>
    </location>
</feature>
<evidence type="ECO:0000256" key="2">
    <source>
        <dbReference type="ARBA" id="ARBA00008017"/>
    </source>
</evidence>
<feature type="signal peptide" evidence="8">
    <location>
        <begin position="1"/>
        <end position="32"/>
    </location>
</feature>
<dbReference type="EMBL" id="BBWV01000004">
    <property type="protein sequence ID" value="GAO44766.1"/>
    <property type="molecule type" value="Genomic_DNA"/>
</dbReference>
<evidence type="ECO:0000259" key="10">
    <source>
        <dbReference type="Pfam" id="PF21082"/>
    </source>
</evidence>
<accession>A0A0E9N4Y9</accession>
<dbReference type="OrthoDB" id="9809206at2"/>
<evidence type="ECO:0000256" key="1">
    <source>
        <dbReference type="ARBA" id="ARBA00004651"/>
    </source>
</evidence>